<feature type="signal peptide" evidence="1">
    <location>
        <begin position="1"/>
        <end position="19"/>
    </location>
</feature>
<sequence>MKRIFTLLLSLVLTSSALAQKEHFDPSSWGLLDGKTIVKANVTSPIFRNYSFAAERILTSGLGVQLGLNTMPRGGLPLVPAEGALGLSEEYSIDFGLSSFALTPELRWYTGGGYGHGFYLMAYYRFQNYGLSNYSYDFHVTPESGSSATGTLVVDGKLSTHSLGFGLGVQWLLGRNKNIVLDWNILGAHIGQGNLSFSGKYFMWAGRRLTQREIQSLKSEILNPLDNLAVIKQRHTELEVDEHNQTVELKNLATPWAFFRMSVSVGFRF</sequence>
<evidence type="ECO:0000313" key="2">
    <source>
        <dbReference type="EMBL" id="EKY00616.1"/>
    </source>
</evidence>
<feature type="chain" id="PRO_5003954956" description="DUF3575 domain-containing protein" evidence="1">
    <location>
        <begin position="20"/>
        <end position="269"/>
    </location>
</feature>
<dbReference type="STRING" id="1127696.HMPREF9134_01353"/>
<dbReference type="AlphaFoldDB" id="L1NBB0"/>
<dbReference type="RefSeq" id="WP_005467431.1">
    <property type="nucleotide sequence ID" value="NZ_KB291032.1"/>
</dbReference>
<evidence type="ECO:0000256" key="1">
    <source>
        <dbReference type="SAM" id="SignalP"/>
    </source>
</evidence>
<dbReference type="HOGENOM" id="CLU_089968_0_0_10"/>
<evidence type="ECO:0008006" key="4">
    <source>
        <dbReference type="Google" id="ProtNLM"/>
    </source>
</evidence>
<dbReference type="eggNOG" id="ENOG503257C">
    <property type="taxonomic scope" value="Bacteria"/>
</dbReference>
<protein>
    <recommendedName>
        <fullName evidence="4">DUF3575 domain-containing protein</fullName>
    </recommendedName>
</protein>
<organism evidence="2 3">
    <name type="scientific">Porphyromonas catoniae F0037</name>
    <dbReference type="NCBI Taxonomy" id="1127696"/>
    <lineage>
        <taxon>Bacteria</taxon>
        <taxon>Pseudomonadati</taxon>
        <taxon>Bacteroidota</taxon>
        <taxon>Bacteroidia</taxon>
        <taxon>Bacteroidales</taxon>
        <taxon>Porphyromonadaceae</taxon>
        <taxon>Porphyromonas</taxon>
    </lineage>
</organism>
<proteinExistence type="predicted"/>
<accession>L1NBB0</accession>
<evidence type="ECO:0000313" key="3">
    <source>
        <dbReference type="Proteomes" id="UP000010408"/>
    </source>
</evidence>
<gene>
    <name evidence="2" type="ORF">HMPREF9134_01353</name>
</gene>
<comment type="caution">
    <text evidence="2">The sequence shown here is derived from an EMBL/GenBank/DDBJ whole genome shotgun (WGS) entry which is preliminary data.</text>
</comment>
<dbReference type="EMBL" id="AMEQ01000037">
    <property type="protein sequence ID" value="EKY00616.1"/>
    <property type="molecule type" value="Genomic_DNA"/>
</dbReference>
<reference evidence="2 3" key="1">
    <citation type="submission" date="2012-05" db="EMBL/GenBank/DDBJ databases">
        <authorList>
            <person name="Weinstock G."/>
            <person name="Sodergren E."/>
            <person name="Lobos E.A."/>
            <person name="Fulton L."/>
            <person name="Fulton R."/>
            <person name="Courtney L."/>
            <person name="Fronick C."/>
            <person name="O'Laughlin M."/>
            <person name="Godfrey J."/>
            <person name="Wilson R.M."/>
            <person name="Miner T."/>
            <person name="Farmer C."/>
            <person name="Delehaunty K."/>
            <person name="Cordes M."/>
            <person name="Minx P."/>
            <person name="Tomlinson C."/>
            <person name="Chen J."/>
            <person name="Wollam A."/>
            <person name="Pepin K.H."/>
            <person name="Bhonagiri V."/>
            <person name="Zhang X."/>
            <person name="Suruliraj S."/>
            <person name="Warren W."/>
            <person name="Mitreva M."/>
            <person name="Mardis E.R."/>
            <person name="Wilson R.K."/>
        </authorList>
    </citation>
    <scope>NUCLEOTIDE SEQUENCE [LARGE SCALE GENOMIC DNA]</scope>
    <source>
        <strain evidence="2 3">F0037</strain>
    </source>
</reference>
<dbReference type="Proteomes" id="UP000010408">
    <property type="component" value="Unassembled WGS sequence"/>
</dbReference>
<dbReference type="PATRIC" id="fig|1127696.3.peg.1221"/>
<name>L1NBB0_9PORP</name>
<keyword evidence="1" id="KW-0732">Signal</keyword>